<evidence type="ECO:0000256" key="1">
    <source>
        <dbReference type="SAM" id="Phobius"/>
    </source>
</evidence>
<protein>
    <submittedName>
        <fullName evidence="2">Uncharacterized protein</fullName>
    </submittedName>
</protein>
<accession>A0A9D1RW69</accession>
<keyword evidence="1" id="KW-0812">Transmembrane</keyword>
<comment type="caution">
    <text evidence="2">The sequence shown here is derived from an EMBL/GenBank/DDBJ whole genome shotgun (WGS) entry which is preliminary data.</text>
</comment>
<gene>
    <name evidence="2" type="ORF">H9868_10050</name>
</gene>
<dbReference type="Proteomes" id="UP000824192">
    <property type="component" value="Unassembled WGS sequence"/>
</dbReference>
<evidence type="ECO:0000313" key="3">
    <source>
        <dbReference type="Proteomes" id="UP000824192"/>
    </source>
</evidence>
<sequence length="133" mass="15200">MKEAAKEKVKYFLLGILFALVCMGIVLAVRFWPRQQYAIRAQIFYQGAAYVQESADTYSFSALKDGLNWDGTVLYLVEGNQSCTENYQTNVETYLGGQLFVEADGTGEAIYLRPYQNGGWDTDTLIRLERRER</sequence>
<dbReference type="EMBL" id="DXGA01000217">
    <property type="protein sequence ID" value="HIW94862.1"/>
    <property type="molecule type" value="Genomic_DNA"/>
</dbReference>
<keyword evidence="1" id="KW-1133">Transmembrane helix</keyword>
<proteinExistence type="predicted"/>
<dbReference type="AlphaFoldDB" id="A0A9D1RW69"/>
<keyword evidence="1" id="KW-0472">Membrane</keyword>
<reference evidence="2" key="1">
    <citation type="journal article" date="2021" name="PeerJ">
        <title>Extensive microbial diversity within the chicken gut microbiome revealed by metagenomics and culture.</title>
        <authorList>
            <person name="Gilroy R."/>
            <person name="Ravi A."/>
            <person name="Getino M."/>
            <person name="Pursley I."/>
            <person name="Horton D.L."/>
            <person name="Alikhan N.F."/>
            <person name="Baker D."/>
            <person name="Gharbi K."/>
            <person name="Hall N."/>
            <person name="Watson M."/>
            <person name="Adriaenssens E.M."/>
            <person name="Foster-Nyarko E."/>
            <person name="Jarju S."/>
            <person name="Secka A."/>
            <person name="Antonio M."/>
            <person name="Oren A."/>
            <person name="Chaudhuri R.R."/>
            <person name="La Ragione R."/>
            <person name="Hildebrand F."/>
            <person name="Pallen M.J."/>
        </authorList>
    </citation>
    <scope>NUCLEOTIDE SEQUENCE</scope>
    <source>
        <strain evidence="2">ChiGjej6B6-1540</strain>
    </source>
</reference>
<feature type="transmembrane region" description="Helical" evidence="1">
    <location>
        <begin position="12"/>
        <end position="32"/>
    </location>
</feature>
<organism evidence="2 3">
    <name type="scientific">Candidatus Flavonifractor merdipullorum</name>
    <dbReference type="NCBI Taxonomy" id="2838590"/>
    <lineage>
        <taxon>Bacteria</taxon>
        <taxon>Bacillati</taxon>
        <taxon>Bacillota</taxon>
        <taxon>Clostridia</taxon>
        <taxon>Eubacteriales</taxon>
        <taxon>Oscillospiraceae</taxon>
        <taxon>Flavonifractor</taxon>
    </lineage>
</organism>
<name>A0A9D1RW69_9FIRM</name>
<evidence type="ECO:0000313" key="2">
    <source>
        <dbReference type="EMBL" id="HIW94862.1"/>
    </source>
</evidence>
<reference evidence="2" key="2">
    <citation type="submission" date="2021-04" db="EMBL/GenBank/DDBJ databases">
        <authorList>
            <person name="Gilroy R."/>
        </authorList>
    </citation>
    <scope>NUCLEOTIDE SEQUENCE</scope>
    <source>
        <strain evidence="2">ChiGjej6B6-1540</strain>
    </source>
</reference>